<dbReference type="Pfam" id="PF17667">
    <property type="entry name" value="Pkinase_fungal"/>
    <property type="match status" value="1"/>
</dbReference>
<evidence type="ECO:0000313" key="3">
    <source>
        <dbReference type="EMBL" id="KAF5326201.1"/>
    </source>
</evidence>
<reference evidence="3 4" key="1">
    <citation type="journal article" date="2020" name="ISME J.">
        <title>Uncovering the hidden diversity of litter-decomposition mechanisms in mushroom-forming fungi.</title>
        <authorList>
            <person name="Floudas D."/>
            <person name="Bentzer J."/>
            <person name="Ahren D."/>
            <person name="Johansson T."/>
            <person name="Persson P."/>
            <person name="Tunlid A."/>
        </authorList>
    </citation>
    <scope>NUCLEOTIDE SEQUENCE [LARGE SCALE GENOMIC DNA]</scope>
    <source>
        <strain evidence="3 4">CBS 175.51</strain>
    </source>
</reference>
<dbReference type="InterPro" id="IPR000719">
    <property type="entry name" value="Prot_kinase_dom"/>
</dbReference>
<evidence type="ECO:0000256" key="1">
    <source>
        <dbReference type="SAM" id="MobiDB-lite"/>
    </source>
</evidence>
<evidence type="ECO:0000259" key="2">
    <source>
        <dbReference type="PROSITE" id="PS50011"/>
    </source>
</evidence>
<feature type="domain" description="Protein kinase" evidence="2">
    <location>
        <begin position="469"/>
        <end position="886"/>
    </location>
</feature>
<feature type="region of interest" description="Disordered" evidence="1">
    <location>
        <begin position="220"/>
        <end position="240"/>
    </location>
</feature>
<dbReference type="PANTHER" id="PTHR38248">
    <property type="entry name" value="FUNK1 6"/>
    <property type="match status" value="1"/>
</dbReference>
<accession>A0A8H5F761</accession>
<feature type="region of interest" description="Disordered" evidence="1">
    <location>
        <begin position="1"/>
        <end position="27"/>
    </location>
</feature>
<dbReference type="PANTHER" id="PTHR38248:SF2">
    <property type="entry name" value="FUNK1 11"/>
    <property type="match status" value="1"/>
</dbReference>
<dbReference type="SUPFAM" id="SSF56112">
    <property type="entry name" value="Protein kinase-like (PK-like)"/>
    <property type="match status" value="1"/>
</dbReference>
<gene>
    <name evidence="3" type="ORF">D9611_000694</name>
</gene>
<dbReference type="Gene3D" id="1.10.510.10">
    <property type="entry name" value="Transferase(Phosphotransferase) domain 1"/>
    <property type="match status" value="1"/>
</dbReference>
<evidence type="ECO:0000313" key="4">
    <source>
        <dbReference type="Proteomes" id="UP000541558"/>
    </source>
</evidence>
<feature type="compositionally biased region" description="Basic and acidic residues" evidence="1">
    <location>
        <begin position="222"/>
        <end position="240"/>
    </location>
</feature>
<protein>
    <recommendedName>
        <fullName evidence="2">Protein kinase domain-containing protein</fullName>
    </recommendedName>
</protein>
<dbReference type="PROSITE" id="PS50011">
    <property type="entry name" value="PROTEIN_KINASE_DOM"/>
    <property type="match status" value="1"/>
</dbReference>
<sequence>MASTSGTSGLQPPVTPRSAARPLLTSTPANRNSHAAAASLHIPLAPDVRELLIKDVSNFLRGSAKRWLHSQLSRLNAIPRPEDDKQLDIDKDLRTCLAPIIDLMDKEEDRFKTIRSELESYAKTPTETVRYKHFVLAGNTSLELLQRLKIHHSQPPVAFEHPNSVLFMRHDMLSMQSDHNEPAIVLGYRRDIAPRYHDPTSEPLDSQALLKAVTGKPQSRLEWTEKLGPKELKSPPEISKWKDPTYELKEFDVISRSDLAEAIARTAKENAGEGAALPASESPKQAGGSNQGGGKKRSASQAELDAIESEKKKPRTRETKKPMDSKQWQPKPVSLPDLTEEHPVVQLADYIAEANFNTFGRDNAMGLLISGSVLNVWVYDHECPIQLGGFDFIQDFPYFLLFLFVLQRFTRTDWGFLPQFDDLNRRAITDHKAMKLAEEEAKKIEKEGGVKIDVGKKAEEIIEKDKTRTVDLSSMFPGGKSAIFKCKKGDEVPTRFGLNGRSTGVKRGKLFVYDEKGKLTVEREVALKLSWGEMSRLRESAILEKARKGFKGKTFPEGYDPQEFLPEIIAEQVFHEFDTRIRRKAILHDSDYKAYELERPLARRCPVLVLMPKYEPIGHITTLTEIERVDFFLSLIYCHVMLWSVGVEHGDISEGNLMYDKKDKKPKLCDFDLSHVSDQERPSGHSNTGTWAFMAMELLTQKAMDGRVPRLYRHDFESFIAVLVWVVFRYRDGKLVPDPPLEEWVQNQYEMCGVRRKHTFDEISTGSLAGPTSLSPAMWGVIVNAVTFLQAYIGTREGLSGNIRLMEAAARNRGPDEGVPLTVNKRRAPEGPSLAKLKEELMGYDGLTFLDKVLGIELFSFPGSKGTFFADFLDTHIDDLKKSTVS</sequence>
<dbReference type="AlphaFoldDB" id="A0A8H5F761"/>
<feature type="region of interest" description="Disordered" evidence="1">
    <location>
        <begin position="270"/>
        <end position="336"/>
    </location>
</feature>
<feature type="compositionally biased region" description="Polar residues" evidence="1">
    <location>
        <begin position="1"/>
        <end position="10"/>
    </location>
</feature>
<feature type="compositionally biased region" description="Basic and acidic residues" evidence="1">
    <location>
        <begin position="308"/>
        <end position="324"/>
    </location>
</feature>
<organism evidence="3 4">
    <name type="scientific">Ephemerocybe angulata</name>
    <dbReference type="NCBI Taxonomy" id="980116"/>
    <lineage>
        <taxon>Eukaryota</taxon>
        <taxon>Fungi</taxon>
        <taxon>Dikarya</taxon>
        <taxon>Basidiomycota</taxon>
        <taxon>Agaricomycotina</taxon>
        <taxon>Agaricomycetes</taxon>
        <taxon>Agaricomycetidae</taxon>
        <taxon>Agaricales</taxon>
        <taxon>Agaricineae</taxon>
        <taxon>Psathyrellaceae</taxon>
        <taxon>Ephemerocybe</taxon>
    </lineage>
</organism>
<dbReference type="InterPro" id="IPR011009">
    <property type="entry name" value="Kinase-like_dom_sf"/>
</dbReference>
<name>A0A8H5F761_9AGAR</name>
<proteinExistence type="predicted"/>
<keyword evidence="4" id="KW-1185">Reference proteome</keyword>
<dbReference type="Proteomes" id="UP000541558">
    <property type="component" value="Unassembled WGS sequence"/>
</dbReference>
<dbReference type="OrthoDB" id="5569250at2759"/>
<dbReference type="GO" id="GO:0005524">
    <property type="term" value="F:ATP binding"/>
    <property type="evidence" value="ECO:0007669"/>
    <property type="project" value="InterPro"/>
</dbReference>
<dbReference type="GO" id="GO:0004672">
    <property type="term" value="F:protein kinase activity"/>
    <property type="evidence" value="ECO:0007669"/>
    <property type="project" value="InterPro"/>
</dbReference>
<comment type="caution">
    <text evidence="3">The sequence shown here is derived from an EMBL/GenBank/DDBJ whole genome shotgun (WGS) entry which is preliminary data.</text>
</comment>
<dbReference type="InterPro" id="IPR040976">
    <property type="entry name" value="Pkinase_fungal"/>
</dbReference>
<dbReference type="EMBL" id="JAACJK010000163">
    <property type="protein sequence ID" value="KAF5326201.1"/>
    <property type="molecule type" value="Genomic_DNA"/>
</dbReference>